<protein>
    <submittedName>
        <fullName evidence="1">Uncharacterized protein</fullName>
    </submittedName>
</protein>
<proteinExistence type="predicted"/>
<reference evidence="1" key="1">
    <citation type="submission" date="2019-11" db="EMBL/GenBank/DDBJ databases">
        <title>Nori genome reveals adaptations in red seaweeds to the harsh intertidal environment.</title>
        <authorList>
            <person name="Wang D."/>
            <person name="Mao Y."/>
        </authorList>
    </citation>
    <scope>NUCLEOTIDE SEQUENCE</scope>
    <source>
        <tissue evidence="1">Gametophyte</tissue>
    </source>
</reference>
<gene>
    <name evidence="1" type="ORF">I4F81_007734</name>
</gene>
<accession>A0ACC3C4S3</accession>
<dbReference type="Proteomes" id="UP000798662">
    <property type="component" value="Chromosome 2"/>
</dbReference>
<sequence length="151" mass="15996">MARLLAGSTTPPTHTEIPPKKKAEDHRGDTDQRGGGAKNTQCPPKRPPEPRTNHCASVDAVNAAPHGTPSPTGMHHIQWGACHWSTPAPRPPAPRRAARGSAVAAAPSSHTRCARGGGTAARRRMLLHSHRGVGAAAHRGTARRRRNTLAR</sequence>
<keyword evidence="2" id="KW-1185">Reference proteome</keyword>
<name>A0ACC3C4S3_PYRYE</name>
<evidence type="ECO:0000313" key="1">
    <source>
        <dbReference type="EMBL" id="KAK1865200.1"/>
    </source>
</evidence>
<evidence type="ECO:0000313" key="2">
    <source>
        <dbReference type="Proteomes" id="UP000798662"/>
    </source>
</evidence>
<dbReference type="EMBL" id="CM020619">
    <property type="protein sequence ID" value="KAK1865200.1"/>
    <property type="molecule type" value="Genomic_DNA"/>
</dbReference>
<organism evidence="1 2">
    <name type="scientific">Pyropia yezoensis</name>
    <name type="common">Susabi-nori</name>
    <name type="synonym">Porphyra yezoensis</name>
    <dbReference type="NCBI Taxonomy" id="2788"/>
    <lineage>
        <taxon>Eukaryota</taxon>
        <taxon>Rhodophyta</taxon>
        <taxon>Bangiophyceae</taxon>
        <taxon>Bangiales</taxon>
        <taxon>Bangiaceae</taxon>
        <taxon>Pyropia</taxon>
    </lineage>
</organism>
<comment type="caution">
    <text evidence="1">The sequence shown here is derived from an EMBL/GenBank/DDBJ whole genome shotgun (WGS) entry which is preliminary data.</text>
</comment>